<evidence type="ECO:0000313" key="2">
    <source>
        <dbReference type="EMBL" id="KAG5490588.1"/>
    </source>
</evidence>
<dbReference type="InterPro" id="IPR046341">
    <property type="entry name" value="SET_dom_sf"/>
</dbReference>
<dbReference type="CDD" id="cd10527">
    <property type="entry name" value="SET_LSMT"/>
    <property type="match status" value="1"/>
</dbReference>
<comment type="caution">
    <text evidence="2">The sequence shown here is derived from an EMBL/GenBank/DDBJ whole genome shotgun (WGS) entry which is preliminary data.</text>
</comment>
<accession>A0A836IA27</accession>
<organism evidence="2 3">
    <name type="scientific">Porcisia hertigi</name>
    <dbReference type="NCBI Taxonomy" id="2761500"/>
    <lineage>
        <taxon>Eukaryota</taxon>
        <taxon>Discoba</taxon>
        <taxon>Euglenozoa</taxon>
        <taxon>Kinetoplastea</taxon>
        <taxon>Metakinetoplastina</taxon>
        <taxon>Trypanosomatida</taxon>
        <taxon>Trypanosomatidae</taxon>
        <taxon>Leishmaniinae</taxon>
        <taxon>Porcisia</taxon>
    </lineage>
</organism>
<proteinExistence type="predicted"/>
<dbReference type="PROSITE" id="PS50280">
    <property type="entry name" value="SET"/>
    <property type="match status" value="1"/>
</dbReference>
<name>A0A836IA27_9TRYP</name>
<dbReference type="Proteomes" id="UP000674318">
    <property type="component" value="Unassembled WGS sequence"/>
</dbReference>
<dbReference type="Pfam" id="PF00856">
    <property type="entry name" value="SET"/>
    <property type="match status" value="1"/>
</dbReference>
<dbReference type="Gene3D" id="3.90.1410.10">
    <property type="entry name" value="set domain protein methyltransferase, domain 1"/>
    <property type="match status" value="1"/>
</dbReference>
<evidence type="ECO:0000259" key="1">
    <source>
        <dbReference type="PROSITE" id="PS50280"/>
    </source>
</evidence>
<evidence type="ECO:0000313" key="3">
    <source>
        <dbReference type="Proteomes" id="UP000674318"/>
    </source>
</evidence>
<dbReference type="PANTHER" id="PTHR13271:SF133">
    <property type="entry name" value="SET DOMAIN-CONTAINING PROTEIN"/>
    <property type="match status" value="1"/>
</dbReference>
<protein>
    <recommendedName>
        <fullName evidence="1">SET domain-containing protein</fullName>
    </recommendedName>
</protein>
<gene>
    <name evidence="2" type="ORF">JKF63_00708</name>
</gene>
<dbReference type="AlphaFoldDB" id="A0A836IA27"/>
<dbReference type="InterPro" id="IPR050600">
    <property type="entry name" value="SETD3_SETD6_MTase"/>
</dbReference>
<dbReference type="PANTHER" id="PTHR13271">
    <property type="entry name" value="UNCHARACTERIZED PUTATIVE METHYLTRANSFERASE"/>
    <property type="match status" value="1"/>
</dbReference>
<dbReference type="InterPro" id="IPR001214">
    <property type="entry name" value="SET_dom"/>
</dbReference>
<dbReference type="KEGG" id="phet:94286836"/>
<sequence>MFALAESGKSGSSFYLGKNPSPEAFAKYAKKHDIFLHPNVAFFVPTKTMGMGVFASRPLPAGTVVVSCPETSGVSPYMKEVATSPCVAVLHACPAAMEDATLFDVLVLMAELGRANSPWRPWLEACPRMEHHLFDLCPAQAAVLGVESVMGSEESGVAEASRAAGEAADVALAILGLAGVTGLSQALSDVRVAQRWTSAQAIMAAFPDVWPASKVSFDLFSEALSQVYSRNFHREELPGREGPYLLPGLDILNHSFAANTNFEIRGGGRKHGTAFTVVTTRPVQKGEQVYGCYGRIGAARFCVEFQFLTKAVLQNDFVRFSAASLATVATLLHYWRVAREAPGFTESSLGITAYLHICAESSGSEAGTGTLGWKSAFFGGDSAADVGARHKEMRWRVERLQRLGLLYDEGLYVVRPYATWEAEEASEPAPSFRWSTPAEHEEEVRQHSRVLAATVFLLTAPKSVYEDLYHRITVDWEPPQSAQVSAVVRDFLHIKMMAAQRQHDAVCSVFGASSRDVVRRKLVQDVLISEMETLRYYANAFV</sequence>
<dbReference type="GO" id="GO:0016279">
    <property type="term" value="F:protein-lysine N-methyltransferase activity"/>
    <property type="evidence" value="ECO:0007669"/>
    <property type="project" value="TreeGrafter"/>
</dbReference>
<dbReference type="RefSeq" id="XP_067752916.1">
    <property type="nucleotide sequence ID" value="XM_067896759.1"/>
</dbReference>
<reference evidence="2 3" key="1">
    <citation type="submission" date="2021-02" db="EMBL/GenBank/DDBJ databases">
        <title>Porcisia hertigi Genome sequencing and assembly.</title>
        <authorList>
            <person name="Almutairi H."/>
            <person name="Gatherer D."/>
        </authorList>
    </citation>
    <scope>NUCLEOTIDE SEQUENCE [LARGE SCALE GENOMIC DNA]</scope>
    <source>
        <strain evidence="2 3">C119</strain>
    </source>
</reference>
<feature type="domain" description="SET" evidence="1">
    <location>
        <begin position="38"/>
        <end position="294"/>
    </location>
</feature>
<dbReference type="OrthoDB" id="341421at2759"/>
<dbReference type="GeneID" id="94286836"/>
<dbReference type="SUPFAM" id="SSF82199">
    <property type="entry name" value="SET domain"/>
    <property type="match status" value="1"/>
</dbReference>
<keyword evidence="3" id="KW-1185">Reference proteome</keyword>
<dbReference type="EMBL" id="JAFJZO010000036">
    <property type="protein sequence ID" value="KAG5490588.1"/>
    <property type="molecule type" value="Genomic_DNA"/>
</dbReference>